<dbReference type="AlphaFoldDB" id="A0A8S1H8C9"/>
<dbReference type="PANTHER" id="PTHR45580:SF6">
    <property type="entry name" value="CARBOXYLESTERASE TYPE B DOMAIN-CONTAINING PROTEIN"/>
    <property type="match status" value="1"/>
</dbReference>
<dbReference type="Gene3D" id="3.40.50.1820">
    <property type="entry name" value="alpha/beta hydrolase"/>
    <property type="match status" value="1"/>
</dbReference>
<evidence type="ECO:0000313" key="3">
    <source>
        <dbReference type="EMBL" id="CAD6192676.1"/>
    </source>
</evidence>
<feature type="domain" description="Carboxylesterase type B" evidence="2">
    <location>
        <begin position="356"/>
        <end position="461"/>
    </location>
</feature>
<feature type="transmembrane region" description="Helical" evidence="1">
    <location>
        <begin position="503"/>
        <end position="525"/>
    </location>
</feature>
<feature type="domain" description="Carboxylesterase type B" evidence="2">
    <location>
        <begin position="2"/>
        <end position="306"/>
    </location>
</feature>
<evidence type="ECO:0000313" key="4">
    <source>
        <dbReference type="Proteomes" id="UP000835052"/>
    </source>
</evidence>
<keyword evidence="1" id="KW-0472">Membrane</keyword>
<dbReference type="EMBL" id="CAJGYM010000029">
    <property type="protein sequence ID" value="CAD6192676.1"/>
    <property type="molecule type" value="Genomic_DNA"/>
</dbReference>
<evidence type="ECO:0000259" key="2">
    <source>
        <dbReference type="Pfam" id="PF00135"/>
    </source>
</evidence>
<sequence length="552" mass="63760">MHIFKKVPFAEPPVGDLRFALPKPPRRWEEVWNSKEYGPACMSNSSETSSPQKWVDEDCLHLNVFTSEACLESKNCAVAYYLHGGAINFDSAVMFNDTVVIEAFPRKDVVIVVGAYRLGVFSHVIFKNESLVPYNLAMYDIISGLEFVQKEIEHFGGNNQRVSVFGHSYGGAIVNAMYHSIHVDPENRLFQKAVAMSGPLKFNSLDFQLDGTRQLIDRARCNPPNRRPPFSENFRDSYALNCLKKLDQRVLLGYQRELEEEGVKDQFSHLLLAEPLFQGKSIPELLSTSVRKIPYMTGTTSKELDTSNDPFELIEFLSFKNMNQVRAKYFDDLKNGRLVSGFNHSEDTQGLFLSTWADAQTATRNGAQVYLYSYQYPKHPRHTDDLYYLLGVHKFEKDENEEALSQLYPEYFAQFFKTGRPSQEWTRFNASCNNYFDINYNNTSGVRPVMKMPYEKEVINYWTVGMKNFDEQVSMEKLKNSIPKDVPISVRTFYDEPNSRRTFLFLMGAVAVFAAFVTLLHMYLVHKYGDVTTMRNNYYLINEKTPLYRRPK</sequence>
<dbReference type="Proteomes" id="UP000835052">
    <property type="component" value="Unassembled WGS sequence"/>
</dbReference>
<gene>
    <name evidence="3" type="ORF">CAUJ_LOCUS8595</name>
</gene>
<keyword evidence="1" id="KW-0812">Transmembrane</keyword>
<dbReference type="SUPFAM" id="SSF53474">
    <property type="entry name" value="alpha/beta-Hydrolases"/>
    <property type="match status" value="1"/>
</dbReference>
<name>A0A8S1H8C9_9PELO</name>
<accession>A0A8S1H8C9</accession>
<dbReference type="InterPro" id="IPR029058">
    <property type="entry name" value="AB_hydrolase_fold"/>
</dbReference>
<dbReference type="OrthoDB" id="19653at2759"/>
<keyword evidence="1" id="KW-1133">Transmembrane helix</keyword>
<dbReference type="Pfam" id="PF00135">
    <property type="entry name" value="COesterase"/>
    <property type="match status" value="2"/>
</dbReference>
<organism evidence="3 4">
    <name type="scientific">Caenorhabditis auriculariae</name>
    <dbReference type="NCBI Taxonomy" id="2777116"/>
    <lineage>
        <taxon>Eukaryota</taxon>
        <taxon>Metazoa</taxon>
        <taxon>Ecdysozoa</taxon>
        <taxon>Nematoda</taxon>
        <taxon>Chromadorea</taxon>
        <taxon>Rhabditida</taxon>
        <taxon>Rhabditina</taxon>
        <taxon>Rhabditomorpha</taxon>
        <taxon>Rhabditoidea</taxon>
        <taxon>Rhabditidae</taxon>
        <taxon>Peloderinae</taxon>
        <taxon>Caenorhabditis</taxon>
    </lineage>
</organism>
<comment type="caution">
    <text evidence="3">The sequence shown here is derived from an EMBL/GenBank/DDBJ whole genome shotgun (WGS) entry which is preliminary data.</text>
</comment>
<protein>
    <recommendedName>
        <fullName evidence="2">Carboxylesterase type B domain-containing protein</fullName>
    </recommendedName>
</protein>
<evidence type="ECO:0000256" key="1">
    <source>
        <dbReference type="SAM" id="Phobius"/>
    </source>
</evidence>
<reference evidence="3" key="1">
    <citation type="submission" date="2020-10" db="EMBL/GenBank/DDBJ databases">
        <authorList>
            <person name="Kikuchi T."/>
        </authorList>
    </citation>
    <scope>NUCLEOTIDE SEQUENCE</scope>
    <source>
        <strain evidence="3">NKZ352</strain>
    </source>
</reference>
<keyword evidence="4" id="KW-1185">Reference proteome</keyword>
<proteinExistence type="predicted"/>
<dbReference type="InterPro" id="IPR002018">
    <property type="entry name" value="CarbesteraseB"/>
</dbReference>
<dbReference type="PANTHER" id="PTHR45580">
    <property type="entry name" value="PROTEIN CBG05369"/>
    <property type="match status" value="1"/>
</dbReference>